<evidence type="ECO:0000313" key="2">
    <source>
        <dbReference type="Proteomes" id="UP000299102"/>
    </source>
</evidence>
<dbReference type="AlphaFoldDB" id="A0A4C1VL99"/>
<keyword evidence="2" id="KW-1185">Reference proteome</keyword>
<comment type="caution">
    <text evidence="1">The sequence shown here is derived from an EMBL/GenBank/DDBJ whole genome shotgun (WGS) entry which is preliminary data.</text>
</comment>
<proteinExistence type="predicted"/>
<dbReference type="EMBL" id="BGZK01000350">
    <property type="protein sequence ID" value="GBP38525.1"/>
    <property type="molecule type" value="Genomic_DNA"/>
</dbReference>
<name>A0A4C1VL99_EUMVA</name>
<sequence>MKMVGAKRFIKEPTLIEAVTKIGERMAEQVTAKARGVAEAVREVLRARQTDHIEWERRSIRRASRSVTHRYVTERYTFQSDSQPQLI</sequence>
<dbReference type="Proteomes" id="UP000299102">
    <property type="component" value="Unassembled WGS sequence"/>
</dbReference>
<organism evidence="1 2">
    <name type="scientific">Eumeta variegata</name>
    <name type="common">Bagworm moth</name>
    <name type="synonym">Eumeta japonica</name>
    <dbReference type="NCBI Taxonomy" id="151549"/>
    <lineage>
        <taxon>Eukaryota</taxon>
        <taxon>Metazoa</taxon>
        <taxon>Ecdysozoa</taxon>
        <taxon>Arthropoda</taxon>
        <taxon>Hexapoda</taxon>
        <taxon>Insecta</taxon>
        <taxon>Pterygota</taxon>
        <taxon>Neoptera</taxon>
        <taxon>Endopterygota</taxon>
        <taxon>Lepidoptera</taxon>
        <taxon>Glossata</taxon>
        <taxon>Ditrysia</taxon>
        <taxon>Tineoidea</taxon>
        <taxon>Psychidae</taxon>
        <taxon>Oiketicinae</taxon>
        <taxon>Eumeta</taxon>
    </lineage>
</organism>
<reference evidence="1 2" key="1">
    <citation type="journal article" date="2019" name="Commun. Biol.">
        <title>The bagworm genome reveals a unique fibroin gene that provides high tensile strength.</title>
        <authorList>
            <person name="Kono N."/>
            <person name="Nakamura H."/>
            <person name="Ohtoshi R."/>
            <person name="Tomita M."/>
            <person name="Numata K."/>
            <person name="Arakawa K."/>
        </authorList>
    </citation>
    <scope>NUCLEOTIDE SEQUENCE [LARGE SCALE GENOMIC DNA]</scope>
</reference>
<accession>A0A4C1VL99</accession>
<protein>
    <submittedName>
        <fullName evidence="1">Uncharacterized protein</fullName>
    </submittedName>
</protein>
<evidence type="ECO:0000313" key="1">
    <source>
        <dbReference type="EMBL" id="GBP38525.1"/>
    </source>
</evidence>
<gene>
    <name evidence="1" type="ORF">EVAR_95427_1</name>
</gene>